<dbReference type="CDD" id="cd07516">
    <property type="entry name" value="HAD_Pase"/>
    <property type="match status" value="1"/>
</dbReference>
<reference evidence="1 2" key="1">
    <citation type="submission" date="2016-11" db="EMBL/GenBank/DDBJ databases">
        <authorList>
            <person name="Jaros S."/>
            <person name="Januszkiewicz K."/>
            <person name="Wedrychowicz H."/>
        </authorList>
    </citation>
    <scope>NUCLEOTIDE SEQUENCE [LARGE SCALE GENOMIC DNA]</scope>
    <source>
        <strain evidence="1 2">DSM 6191</strain>
    </source>
</reference>
<dbReference type="SUPFAM" id="SSF56784">
    <property type="entry name" value="HAD-like"/>
    <property type="match status" value="1"/>
</dbReference>
<dbReference type="PANTHER" id="PTHR10000:SF8">
    <property type="entry name" value="HAD SUPERFAMILY HYDROLASE-LIKE, TYPE 3"/>
    <property type="match status" value="1"/>
</dbReference>
<sequence length="278" mass="31167">MDYKLVCIDMDGTLLNSNKKVTEETKKVLLEARNKGVKIAISTGRIYNNAAFYSKYIGLNSPVIAANGAIIKDVNDKEIYKGVIGYETCKKVLEVLKKYKMKPNFHTHNSIFCGGILEKLFIYLFITRGIPSDYKVKLYSVKDNEWDKVLLDNQSEILKCISIHTSKEVVKKVREELKQIKGIEVSSSNMLNIEINAEGVCKGKGVEILGEKLGIKKEEIIAIGDNENDLTMIEYAGLGVAMGNAPQFIKDKADYITSTNNQEGVSKVIRKFILKENI</sequence>
<dbReference type="SFLD" id="SFLDG01144">
    <property type="entry name" value="C2.B.4:_PGP_Like"/>
    <property type="match status" value="1"/>
</dbReference>
<protein>
    <recommendedName>
        <fullName evidence="3">Cof subfamily of IIB subfamily of haloacid dehalogenase superfamily/HAD-superfamily hydrolase, subfamily IIB</fullName>
    </recommendedName>
</protein>
<dbReference type="SFLD" id="SFLDS00003">
    <property type="entry name" value="Haloacid_Dehalogenase"/>
    <property type="match status" value="1"/>
</dbReference>
<dbReference type="PROSITE" id="PS01228">
    <property type="entry name" value="COF_1"/>
    <property type="match status" value="1"/>
</dbReference>
<dbReference type="PANTHER" id="PTHR10000">
    <property type="entry name" value="PHOSPHOSERINE PHOSPHATASE"/>
    <property type="match status" value="1"/>
</dbReference>
<dbReference type="EMBL" id="FQXU01000009">
    <property type="protein sequence ID" value="SHI24971.1"/>
    <property type="molecule type" value="Genomic_DNA"/>
</dbReference>
<dbReference type="GO" id="GO:0000287">
    <property type="term" value="F:magnesium ion binding"/>
    <property type="evidence" value="ECO:0007669"/>
    <property type="project" value="TreeGrafter"/>
</dbReference>
<dbReference type="RefSeq" id="WP_073020827.1">
    <property type="nucleotide sequence ID" value="NZ_FQXU01000009.1"/>
</dbReference>
<dbReference type="Gene3D" id="3.30.1240.10">
    <property type="match status" value="1"/>
</dbReference>
<gene>
    <name evidence="1" type="ORF">SAMN02745941_03094</name>
</gene>
<dbReference type="Proteomes" id="UP000184241">
    <property type="component" value="Unassembled WGS sequence"/>
</dbReference>
<dbReference type="NCBIfam" id="TIGR00099">
    <property type="entry name" value="Cof-subfamily"/>
    <property type="match status" value="1"/>
</dbReference>
<evidence type="ECO:0000313" key="1">
    <source>
        <dbReference type="EMBL" id="SHI24971.1"/>
    </source>
</evidence>
<accession>A0A1M5ZLD3</accession>
<dbReference type="AlphaFoldDB" id="A0A1M5ZLD3"/>
<dbReference type="InterPro" id="IPR023214">
    <property type="entry name" value="HAD_sf"/>
</dbReference>
<organism evidence="1 2">
    <name type="scientific">Clostridium intestinale DSM 6191</name>
    <dbReference type="NCBI Taxonomy" id="1121320"/>
    <lineage>
        <taxon>Bacteria</taxon>
        <taxon>Bacillati</taxon>
        <taxon>Bacillota</taxon>
        <taxon>Clostridia</taxon>
        <taxon>Eubacteriales</taxon>
        <taxon>Clostridiaceae</taxon>
        <taxon>Clostridium</taxon>
    </lineage>
</organism>
<dbReference type="SFLD" id="SFLDG01140">
    <property type="entry name" value="C2.B:_Phosphomannomutase_and_P"/>
    <property type="match status" value="1"/>
</dbReference>
<proteinExistence type="predicted"/>
<evidence type="ECO:0008006" key="3">
    <source>
        <dbReference type="Google" id="ProtNLM"/>
    </source>
</evidence>
<dbReference type="NCBIfam" id="TIGR01484">
    <property type="entry name" value="HAD-SF-IIB"/>
    <property type="match status" value="1"/>
</dbReference>
<dbReference type="InterPro" id="IPR036412">
    <property type="entry name" value="HAD-like_sf"/>
</dbReference>
<evidence type="ECO:0000313" key="2">
    <source>
        <dbReference type="Proteomes" id="UP000184241"/>
    </source>
</evidence>
<dbReference type="GO" id="GO:0016791">
    <property type="term" value="F:phosphatase activity"/>
    <property type="evidence" value="ECO:0007669"/>
    <property type="project" value="UniProtKB-ARBA"/>
</dbReference>
<dbReference type="InterPro" id="IPR000150">
    <property type="entry name" value="Cof"/>
</dbReference>
<dbReference type="Gene3D" id="3.40.50.1000">
    <property type="entry name" value="HAD superfamily/HAD-like"/>
    <property type="match status" value="1"/>
</dbReference>
<dbReference type="Pfam" id="PF08282">
    <property type="entry name" value="Hydrolase_3"/>
    <property type="match status" value="1"/>
</dbReference>
<dbReference type="PROSITE" id="PS01229">
    <property type="entry name" value="COF_2"/>
    <property type="match status" value="1"/>
</dbReference>
<dbReference type="GO" id="GO:0005829">
    <property type="term" value="C:cytosol"/>
    <property type="evidence" value="ECO:0007669"/>
    <property type="project" value="TreeGrafter"/>
</dbReference>
<dbReference type="InterPro" id="IPR006379">
    <property type="entry name" value="HAD-SF_hydro_IIB"/>
</dbReference>
<name>A0A1M5ZLD3_9CLOT</name>